<accession>A0A504YR57</accession>
<dbReference type="Gene3D" id="2.30.30.140">
    <property type="match status" value="1"/>
</dbReference>
<evidence type="ECO:0000259" key="8">
    <source>
        <dbReference type="Pfam" id="PF22732"/>
    </source>
</evidence>
<dbReference type="GO" id="GO:0005634">
    <property type="term" value="C:nucleus"/>
    <property type="evidence" value="ECO:0007669"/>
    <property type="project" value="UniProtKB-SubCell"/>
</dbReference>
<dbReference type="InterPro" id="IPR016197">
    <property type="entry name" value="Chromo-like_dom_sf"/>
</dbReference>
<evidence type="ECO:0000256" key="6">
    <source>
        <dbReference type="SAM" id="MobiDB-lite"/>
    </source>
</evidence>
<dbReference type="Pfam" id="PF22732">
    <property type="entry name" value="MSL3_chromo-like"/>
    <property type="match status" value="1"/>
</dbReference>
<gene>
    <name evidence="9" type="ORF">FGIG_06489</name>
</gene>
<evidence type="ECO:0000313" key="10">
    <source>
        <dbReference type="Proteomes" id="UP000316759"/>
    </source>
</evidence>
<keyword evidence="10" id="KW-1185">Reference proteome</keyword>
<dbReference type="InterPro" id="IPR053820">
    <property type="entry name" value="MSL3_chromo-like"/>
</dbReference>
<dbReference type="SUPFAM" id="SSF54160">
    <property type="entry name" value="Chromo domain-like"/>
    <property type="match status" value="1"/>
</dbReference>
<dbReference type="GO" id="GO:0006325">
    <property type="term" value="P:chromatin organization"/>
    <property type="evidence" value="ECO:0007669"/>
    <property type="project" value="UniProtKB-KW"/>
</dbReference>
<feature type="region of interest" description="Disordered" evidence="6">
    <location>
        <begin position="410"/>
        <end position="454"/>
    </location>
</feature>
<evidence type="ECO:0000256" key="1">
    <source>
        <dbReference type="ARBA" id="ARBA00004123"/>
    </source>
</evidence>
<protein>
    <submittedName>
        <fullName evidence="9">Male-specific lethal 3 1</fullName>
    </submittedName>
</protein>
<reference evidence="9 10" key="1">
    <citation type="submission" date="2019-04" db="EMBL/GenBank/DDBJ databases">
        <title>Annotation for the trematode Fasciola gigantica.</title>
        <authorList>
            <person name="Choi Y.-J."/>
        </authorList>
    </citation>
    <scope>NUCLEOTIDE SEQUENCE [LARGE SCALE GENOMIC DNA]</scope>
    <source>
        <strain evidence="9">Uganda_cow_1</strain>
    </source>
</reference>
<dbReference type="OrthoDB" id="10044771at2759"/>
<dbReference type="AlphaFoldDB" id="A0A504YR57"/>
<dbReference type="InterPro" id="IPR026541">
    <property type="entry name" value="MRG_dom"/>
</dbReference>
<comment type="subcellular location">
    <subcellularLocation>
        <location evidence="1">Nucleus</location>
    </subcellularLocation>
</comment>
<feature type="compositionally biased region" description="Low complexity" evidence="6">
    <location>
        <begin position="410"/>
        <end position="428"/>
    </location>
</feature>
<organism evidence="9 10">
    <name type="scientific">Fasciola gigantica</name>
    <name type="common">Giant liver fluke</name>
    <dbReference type="NCBI Taxonomy" id="46835"/>
    <lineage>
        <taxon>Eukaryota</taxon>
        <taxon>Metazoa</taxon>
        <taxon>Spiralia</taxon>
        <taxon>Lophotrochozoa</taxon>
        <taxon>Platyhelminthes</taxon>
        <taxon>Trematoda</taxon>
        <taxon>Digenea</taxon>
        <taxon>Plagiorchiida</taxon>
        <taxon>Echinostomata</taxon>
        <taxon>Echinostomatoidea</taxon>
        <taxon>Fasciolidae</taxon>
        <taxon>Fasciola</taxon>
    </lineage>
</organism>
<dbReference type="GO" id="GO:0072487">
    <property type="term" value="C:MSL complex"/>
    <property type="evidence" value="ECO:0007669"/>
    <property type="project" value="TreeGrafter"/>
</dbReference>
<keyword evidence="2" id="KW-0156">Chromatin regulator</keyword>
<evidence type="ECO:0000256" key="4">
    <source>
        <dbReference type="ARBA" id="ARBA00023163"/>
    </source>
</evidence>
<dbReference type="STRING" id="46835.A0A504YR57"/>
<sequence length="588" mass="66861">MAPPQHRYEIGQKLLCFEPDASKAKVIYFAKILKQAENKSDVPHYTVHFQGWKCKWDREVPENLLLDNTEFNRTLKRRIDEIARHERCRTRRKQRIDMVLKAAAIAGDSLDWNNVPGVWVEETNWKGRFSFTCPQSTSQDRTRSGGVQQSLSRECGPWMDRAPVLLVSTGLQEIINAHCATQTGNTEPCTRGWCSVLQVLQCYVDYFPYADSQIPISLTQISCSDRVFRQLNPAYAQTDHSRLMCADVCSSLRVLFDCMFKRYLLLPEEQTLPPFCSHRFLCNGRAFPPATQLPSVVSPLHQYSSPRYELFPKAETDRRPNAPCLNYPAHFLLRLFVNLPEMLNAMNLSNCRRTIVTRHIYLLLEFLDRTRHWWFAHLTPRSFILSKTDYSDELCVKSDQEVALHKTIVPPVSETSSETEPQTTVESVASQPHHAASRHVTRSSGSRLGSPRLDSYDDSVTAIRLPISQEITSPTQLCLTVQTDLANLFSMKPDTHSGSESHSESAKNQAPNSRKSSKSRTTTPTSTRSRQNQLHPTASVTEHTQPTPPLSSIRRRRASGASSAKLTGRITTPPRTLRPRVSEIHYKQ</sequence>
<evidence type="ECO:0000256" key="3">
    <source>
        <dbReference type="ARBA" id="ARBA00023015"/>
    </source>
</evidence>
<evidence type="ECO:0000313" key="9">
    <source>
        <dbReference type="EMBL" id="TPP60467.1"/>
    </source>
</evidence>
<name>A0A504YR57_FASGI</name>
<feature type="domain" description="MRG" evidence="7">
    <location>
        <begin position="195"/>
        <end position="376"/>
    </location>
</feature>
<dbReference type="InterPro" id="IPR008676">
    <property type="entry name" value="MRG"/>
</dbReference>
<feature type="compositionally biased region" description="Low complexity" evidence="6">
    <location>
        <begin position="519"/>
        <end position="530"/>
    </location>
</feature>
<dbReference type="GO" id="GO:0006355">
    <property type="term" value="P:regulation of DNA-templated transcription"/>
    <property type="evidence" value="ECO:0007669"/>
    <property type="project" value="InterPro"/>
</dbReference>
<dbReference type="PANTHER" id="PTHR10880">
    <property type="entry name" value="MORTALITY FACTOR 4-LIKE PROTEIN"/>
    <property type="match status" value="1"/>
</dbReference>
<evidence type="ECO:0000256" key="5">
    <source>
        <dbReference type="ARBA" id="ARBA00023242"/>
    </source>
</evidence>
<keyword evidence="4" id="KW-0804">Transcription</keyword>
<dbReference type="PROSITE" id="PS51640">
    <property type="entry name" value="MRG"/>
    <property type="match status" value="1"/>
</dbReference>
<keyword evidence="5" id="KW-0539">Nucleus</keyword>
<dbReference type="PANTHER" id="PTHR10880:SF15">
    <property type="entry name" value="MSL COMPLEX SUBUNIT 3"/>
    <property type="match status" value="1"/>
</dbReference>
<dbReference type="Proteomes" id="UP000316759">
    <property type="component" value="Unassembled WGS sequence"/>
</dbReference>
<keyword evidence="3" id="KW-0805">Transcription regulation</keyword>
<feature type="domain" description="MSL3 chromodomain-like" evidence="8">
    <location>
        <begin position="8"/>
        <end position="81"/>
    </location>
</feature>
<feature type="compositionally biased region" description="Low complexity" evidence="6">
    <location>
        <begin position="442"/>
        <end position="453"/>
    </location>
</feature>
<evidence type="ECO:0000256" key="2">
    <source>
        <dbReference type="ARBA" id="ARBA00022853"/>
    </source>
</evidence>
<feature type="compositionally biased region" description="Polar residues" evidence="6">
    <location>
        <begin position="531"/>
        <end position="545"/>
    </location>
</feature>
<feature type="compositionally biased region" description="Basic and acidic residues" evidence="6">
    <location>
        <begin position="493"/>
        <end position="505"/>
    </location>
</feature>
<proteinExistence type="predicted"/>
<dbReference type="InterPro" id="IPR038217">
    <property type="entry name" value="MRG_C_sf"/>
</dbReference>
<dbReference type="Gene3D" id="1.10.274.30">
    <property type="entry name" value="MRG domain"/>
    <property type="match status" value="1"/>
</dbReference>
<dbReference type="EMBL" id="SUNJ01009396">
    <property type="protein sequence ID" value="TPP60467.1"/>
    <property type="molecule type" value="Genomic_DNA"/>
</dbReference>
<comment type="caution">
    <text evidence="9">The sequence shown here is derived from an EMBL/GenBank/DDBJ whole genome shotgun (WGS) entry which is preliminary data.</text>
</comment>
<evidence type="ECO:0000259" key="7">
    <source>
        <dbReference type="Pfam" id="PF05712"/>
    </source>
</evidence>
<dbReference type="Pfam" id="PF05712">
    <property type="entry name" value="MRG"/>
    <property type="match status" value="1"/>
</dbReference>
<dbReference type="GO" id="GO:0035267">
    <property type="term" value="C:NuA4 histone acetyltransferase complex"/>
    <property type="evidence" value="ECO:0007669"/>
    <property type="project" value="TreeGrafter"/>
</dbReference>
<feature type="region of interest" description="Disordered" evidence="6">
    <location>
        <begin position="490"/>
        <end position="588"/>
    </location>
</feature>